<evidence type="ECO:0000313" key="4">
    <source>
        <dbReference type="EMBL" id="NYT51772.1"/>
    </source>
</evidence>
<keyword evidence="2" id="KW-1003">Cell membrane</keyword>
<feature type="transmembrane region" description="Helical" evidence="2">
    <location>
        <begin position="31"/>
        <end position="49"/>
    </location>
</feature>
<dbReference type="PANTHER" id="PTHR33269">
    <property type="entry name" value="NADH-UBIQUINONE OXIDOREDUCTASE CHAIN 6"/>
    <property type="match status" value="1"/>
</dbReference>
<keyword evidence="2" id="KW-0520">NAD</keyword>
<feature type="transmembrane region" description="Helical" evidence="2">
    <location>
        <begin position="55"/>
        <end position="79"/>
    </location>
</feature>
<dbReference type="RefSeq" id="WP_180158446.1">
    <property type="nucleotide sequence ID" value="NZ_JACCEM010000015.1"/>
</dbReference>
<dbReference type="InterPro" id="IPR001457">
    <property type="entry name" value="NADH_UbQ/plastoQ_OxRdtase_su6"/>
</dbReference>
<accession>A0A853G7P1</accession>
<dbReference type="GO" id="GO:0005886">
    <property type="term" value="C:plasma membrane"/>
    <property type="evidence" value="ECO:0007669"/>
    <property type="project" value="UniProtKB-SubCell"/>
</dbReference>
<dbReference type="Pfam" id="PF00499">
    <property type="entry name" value="Oxidored_q3"/>
    <property type="match status" value="1"/>
</dbReference>
<feature type="compositionally biased region" description="Low complexity" evidence="3">
    <location>
        <begin position="195"/>
        <end position="206"/>
    </location>
</feature>
<keyword evidence="2" id="KW-1133">Transmembrane helix</keyword>
<dbReference type="EMBL" id="JACCEM010000015">
    <property type="protein sequence ID" value="NYT51772.1"/>
    <property type="molecule type" value="Genomic_DNA"/>
</dbReference>
<comment type="similarity">
    <text evidence="1 2">Belongs to the complex I subunit 6 family.</text>
</comment>
<dbReference type="NCBIfam" id="NF005164">
    <property type="entry name" value="PRK06638.1-4"/>
    <property type="match status" value="1"/>
</dbReference>
<feature type="region of interest" description="Disordered" evidence="3">
    <location>
        <begin position="191"/>
        <end position="212"/>
    </location>
</feature>
<protein>
    <recommendedName>
        <fullName evidence="2">NADH-quinone oxidoreductase subunit J</fullName>
        <ecNumber evidence="2">7.1.1.-</ecNumber>
    </recommendedName>
</protein>
<keyword evidence="2" id="KW-0874">Quinone</keyword>
<feature type="transmembrane region" description="Helical" evidence="2">
    <location>
        <begin position="91"/>
        <end position="115"/>
    </location>
</feature>
<evidence type="ECO:0000313" key="5">
    <source>
        <dbReference type="Proteomes" id="UP000559809"/>
    </source>
</evidence>
<keyword evidence="5" id="KW-1185">Reference proteome</keyword>
<keyword evidence="2" id="KW-0812">Transmembrane</keyword>
<reference evidence="4 5" key="1">
    <citation type="submission" date="2020-07" db="EMBL/GenBank/DDBJ databases">
        <title>Taxonomic revisions and descriptions of new bacterial species based on genomic comparisons in the high-G+C-content subgroup of the family Alcaligenaceae.</title>
        <authorList>
            <person name="Szabo A."/>
            <person name="Felfoldi T."/>
        </authorList>
    </citation>
    <scope>NUCLEOTIDE SEQUENCE [LARGE SCALE GENOMIC DNA]</scope>
    <source>
        <strain evidence="4 5">LMG 24012</strain>
    </source>
</reference>
<dbReference type="GO" id="GO:0008137">
    <property type="term" value="F:NADH dehydrogenase (ubiquinone) activity"/>
    <property type="evidence" value="ECO:0007669"/>
    <property type="project" value="UniProtKB-UniRule"/>
</dbReference>
<evidence type="ECO:0000256" key="2">
    <source>
        <dbReference type="RuleBase" id="RU004429"/>
    </source>
</evidence>
<dbReference type="Gene3D" id="1.20.120.1200">
    <property type="entry name" value="NADH-ubiquinone/plastoquinone oxidoreductase chain 6, subunit NuoJ"/>
    <property type="match status" value="1"/>
</dbReference>
<evidence type="ECO:0000256" key="1">
    <source>
        <dbReference type="ARBA" id="ARBA00005698"/>
    </source>
</evidence>
<feature type="transmembrane region" description="Helical" evidence="2">
    <location>
        <begin position="6"/>
        <end position="24"/>
    </location>
</feature>
<proteinExistence type="inferred from homology"/>
<comment type="caution">
    <text evidence="4">The sequence shown here is derived from an EMBL/GenBank/DDBJ whole genome shotgun (WGS) entry which is preliminary data.</text>
</comment>
<dbReference type="GO" id="GO:0016491">
    <property type="term" value="F:oxidoreductase activity"/>
    <property type="evidence" value="ECO:0007669"/>
    <property type="project" value="UniProtKB-KW"/>
</dbReference>
<evidence type="ECO:0000256" key="3">
    <source>
        <dbReference type="SAM" id="MobiDB-lite"/>
    </source>
</evidence>
<dbReference type="PANTHER" id="PTHR33269:SF17">
    <property type="entry name" value="NADH-UBIQUINONE OXIDOREDUCTASE CHAIN 6"/>
    <property type="match status" value="1"/>
</dbReference>
<dbReference type="GO" id="GO:0048038">
    <property type="term" value="F:quinone binding"/>
    <property type="evidence" value="ECO:0007669"/>
    <property type="project" value="UniProtKB-UniRule"/>
</dbReference>
<keyword evidence="2" id="KW-0472">Membrane</keyword>
<comment type="function">
    <text evidence="2">NDH-1 shuttles electrons from NADH, via FMN and iron-sulfur (Fe-S) centers, to quinones in the respiratory chain. Couples the redox reaction to proton translocation (for every two electrons transferred, four hydrogen ions are translocated across the cytoplasmic membrane), and thus conserves the redox energy in a proton gradient.</text>
</comment>
<sequence>MIFSTVLFYLLALVLVIAAFRVVTATSPVTGVLHLILVFFTASMIWMLLGAEFLSLLLVVVYVGAVMVMFLFVVMMLDVRMDTLRAGFKAYLPAGLLIGLIMVLEMAFVLASTWLDAGPAAPVADDYNNTHALGVAMYTDYVLAVQVGGIVLLVGMISAIALTLRRRSDVKRTNPSQQVKVRAQDRVRLVSMPSQAEIPAAGAAEKAQGDTK</sequence>
<dbReference type="EC" id="7.1.1.-" evidence="2"/>
<keyword evidence="4" id="KW-0560">Oxidoreductase</keyword>
<comment type="subcellular location">
    <subcellularLocation>
        <location evidence="2">Cell membrane</location>
        <topology evidence="2">Multi-pass membrane protein</topology>
    </subcellularLocation>
</comment>
<name>A0A853G7P1_9BURK</name>
<gene>
    <name evidence="4" type="ORF">H0A72_20865</name>
</gene>
<organism evidence="4 5">
    <name type="scientific">Parapusillimonas granuli</name>
    <dbReference type="NCBI Taxonomy" id="380911"/>
    <lineage>
        <taxon>Bacteria</taxon>
        <taxon>Pseudomonadati</taxon>
        <taxon>Pseudomonadota</taxon>
        <taxon>Betaproteobacteria</taxon>
        <taxon>Burkholderiales</taxon>
        <taxon>Alcaligenaceae</taxon>
        <taxon>Parapusillimonas</taxon>
    </lineage>
</organism>
<dbReference type="AlphaFoldDB" id="A0A853G7P1"/>
<dbReference type="InterPro" id="IPR042106">
    <property type="entry name" value="Nuo/plastoQ_OxRdtase_6_NuoJ"/>
</dbReference>
<comment type="catalytic activity">
    <reaction evidence="2">
        <text>a quinone + NADH + 5 H(+)(in) = a quinol + NAD(+) + 4 H(+)(out)</text>
        <dbReference type="Rhea" id="RHEA:57888"/>
        <dbReference type="ChEBI" id="CHEBI:15378"/>
        <dbReference type="ChEBI" id="CHEBI:24646"/>
        <dbReference type="ChEBI" id="CHEBI:57540"/>
        <dbReference type="ChEBI" id="CHEBI:57945"/>
        <dbReference type="ChEBI" id="CHEBI:132124"/>
    </reaction>
</comment>
<dbReference type="Proteomes" id="UP000559809">
    <property type="component" value="Unassembled WGS sequence"/>
</dbReference>
<feature type="transmembrane region" description="Helical" evidence="2">
    <location>
        <begin position="141"/>
        <end position="164"/>
    </location>
</feature>